<gene>
    <name evidence="1" type="ORF">CINCED_3A011979</name>
</gene>
<accession>A0A5E4MKF2</accession>
<protein>
    <submittedName>
        <fullName evidence="1">Uncharacterized protein</fullName>
    </submittedName>
</protein>
<dbReference type="AlphaFoldDB" id="A0A5E4MKF2"/>
<name>A0A5E4MKF2_9HEMI</name>
<sequence length="93" mass="10859">METLLLRNSNTQVMIWRKDHSEGAGHGEMAECSEKRRGSLVEGDLDGKIHKQRIRKTVSEIIRRDCPIEADYFLRKIFKISLIKNIKSENFEI</sequence>
<dbReference type="Proteomes" id="UP000325440">
    <property type="component" value="Unassembled WGS sequence"/>
</dbReference>
<dbReference type="EMBL" id="CABPRJ010000512">
    <property type="protein sequence ID" value="VVC30305.1"/>
    <property type="molecule type" value="Genomic_DNA"/>
</dbReference>
<reference evidence="1 2" key="1">
    <citation type="submission" date="2019-08" db="EMBL/GenBank/DDBJ databases">
        <authorList>
            <person name="Alioto T."/>
            <person name="Alioto T."/>
            <person name="Gomez Garrido J."/>
        </authorList>
    </citation>
    <scope>NUCLEOTIDE SEQUENCE [LARGE SCALE GENOMIC DNA]</scope>
</reference>
<evidence type="ECO:0000313" key="1">
    <source>
        <dbReference type="EMBL" id="VVC30305.1"/>
    </source>
</evidence>
<proteinExistence type="predicted"/>
<keyword evidence="2" id="KW-1185">Reference proteome</keyword>
<organism evidence="1 2">
    <name type="scientific">Cinara cedri</name>
    <dbReference type="NCBI Taxonomy" id="506608"/>
    <lineage>
        <taxon>Eukaryota</taxon>
        <taxon>Metazoa</taxon>
        <taxon>Ecdysozoa</taxon>
        <taxon>Arthropoda</taxon>
        <taxon>Hexapoda</taxon>
        <taxon>Insecta</taxon>
        <taxon>Pterygota</taxon>
        <taxon>Neoptera</taxon>
        <taxon>Paraneoptera</taxon>
        <taxon>Hemiptera</taxon>
        <taxon>Sternorrhyncha</taxon>
        <taxon>Aphidomorpha</taxon>
        <taxon>Aphidoidea</taxon>
        <taxon>Aphididae</taxon>
        <taxon>Lachninae</taxon>
        <taxon>Cinara</taxon>
    </lineage>
</organism>
<evidence type="ECO:0000313" key="2">
    <source>
        <dbReference type="Proteomes" id="UP000325440"/>
    </source>
</evidence>